<dbReference type="PANTHER" id="PTHR36503">
    <property type="entry name" value="BLR2520 PROTEIN"/>
    <property type="match status" value="1"/>
</dbReference>
<evidence type="ECO:0000313" key="2">
    <source>
        <dbReference type="EMBL" id="MBD2753030.1"/>
    </source>
</evidence>
<dbReference type="InterPro" id="IPR037523">
    <property type="entry name" value="VOC_core"/>
</dbReference>
<dbReference type="Gene3D" id="3.10.180.10">
    <property type="entry name" value="2,3-Dihydroxybiphenyl 1,2-Dioxygenase, domain 1"/>
    <property type="match status" value="1"/>
</dbReference>
<protein>
    <submittedName>
        <fullName evidence="2">VOC family protein</fullName>
    </submittedName>
</protein>
<dbReference type="InterPro" id="IPR004360">
    <property type="entry name" value="Glyas_Fos-R_dOase_dom"/>
</dbReference>
<reference evidence="2" key="1">
    <citation type="submission" date="2020-09" db="EMBL/GenBank/DDBJ databases">
        <authorList>
            <person name="Kim M.K."/>
        </authorList>
    </citation>
    <scope>NUCLEOTIDE SEQUENCE</scope>
    <source>
        <strain evidence="2">BT704</strain>
    </source>
</reference>
<dbReference type="InterPro" id="IPR029068">
    <property type="entry name" value="Glyas_Bleomycin-R_OHBP_Dase"/>
</dbReference>
<feature type="domain" description="VOC" evidence="1">
    <location>
        <begin position="8"/>
        <end position="130"/>
    </location>
</feature>
<dbReference type="SUPFAM" id="SSF54593">
    <property type="entry name" value="Glyoxalase/Bleomycin resistance protein/Dihydroxybiphenyl dioxygenase"/>
    <property type="match status" value="1"/>
</dbReference>
<gene>
    <name evidence="2" type="ORF">IC230_09035</name>
</gene>
<evidence type="ECO:0000259" key="1">
    <source>
        <dbReference type="PROSITE" id="PS51819"/>
    </source>
</evidence>
<dbReference type="PANTHER" id="PTHR36503:SF1">
    <property type="entry name" value="BLR2520 PROTEIN"/>
    <property type="match status" value="1"/>
</dbReference>
<accession>A0A927B087</accession>
<dbReference type="AlphaFoldDB" id="A0A927B087"/>
<organism evidence="2 3">
    <name type="scientific">Spirosoma validum</name>
    <dbReference type="NCBI Taxonomy" id="2771355"/>
    <lineage>
        <taxon>Bacteria</taxon>
        <taxon>Pseudomonadati</taxon>
        <taxon>Bacteroidota</taxon>
        <taxon>Cytophagia</taxon>
        <taxon>Cytophagales</taxon>
        <taxon>Cytophagaceae</taxon>
        <taxon>Spirosoma</taxon>
    </lineage>
</organism>
<keyword evidence="3" id="KW-1185">Reference proteome</keyword>
<dbReference type="EMBL" id="JACXAA010000003">
    <property type="protein sequence ID" value="MBD2753030.1"/>
    <property type="molecule type" value="Genomic_DNA"/>
</dbReference>
<dbReference type="Proteomes" id="UP000653797">
    <property type="component" value="Unassembled WGS sequence"/>
</dbReference>
<proteinExistence type="predicted"/>
<dbReference type="RefSeq" id="WP_191038677.1">
    <property type="nucleotide sequence ID" value="NZ_JACXAA010000003.1"/>
</dbReference>
<dbReference type="PROSITE" id="PS51819">
    <property type="entry name" value="VOC"/>
    <property type="match status" value="1"/>
</dbReference>
<name>A0A927B087_9BACT</name>
<evidence type="ECO:0000313" key="3">
    <source>
        <dbReference type="Proteomes" id="UP000653797"/>
    </source>
</evidence>
<comment type="caution">
    <text evidence="2">The sequence shown here is derived from an EMBL/GenBank/DDBJ whole genome shotgun (WGS) entry which is preliminary data.</text>
</comment>
<sequence length="150" mass="16913">MDKTMEQRLSVITLGVDDLAAMKQFYSEIIGWPTVAENKDIVFYTLNGFLFSLFGRTSLAKGAGLAPEGSGFRSFTLAYNVPTRQEVDHLFEELKKKNVHMLGEPQNTPFGGYFFYFTDPESNVLEVAYNPYIPLDEQGNVITHNSIDDL</sequence>
<dbReference type="Pfam" id="PF00903">
    <property type="entry name" value="Glyoxalase"/>
    <property type="match status" value="1"/>
</dbReference>